<keyword evidence="3" id="KW-1185">Reference proteome</keyword>
<accession>A0A1I2NBG0</accession>
<evidence type="ECO:0000313" key="2">
    <source>
        <dbReference type="EMBL" id="SFF98826.1"/>
    </source>
</evidence>
<dbReference type="EMBL" id="FOOK01000011">
    <property type="protein sequence ID" value="SFF98826.1"/>
    <property type="molecule type" value="Genomic_DNA"/>
</dbReference>
<gene>
    <name evidence="2" type="ORF">SAMN04488025_11153</name>
</gene>
<keyword evidence="1" id="KW-0472">Membrane</keyword>
<name>A0A1I2NBG0_9BACL</name>
<proteinExistence type="predicted"/>
<feature type="transmembrane region" description="Helical" evidence="1">
    <location>
        <begin position="6"/>
        <end position="25"/>
    </location>
</feature>
<evidence type="ECO:0000256" key="1">
    <source>
        <dbReference type="SAM" id="Phobius"/>
    </source>
</evidence>
<keyword evidence="1" id="KW-0812">Transmembrane</keyword>
<protein>
    <submittedName>
        <fullName evidence="2">YtpI-like protein</fullName>
    </submittedName>
</protein>
<organism evidence="2 3">
    <name type="scientific">Planifilum fulgidum</name>
    <dbReference type="NCBI Taxonomy" id="201973"/>
    <lineage>
        <taxon>Bacteria</taxon>
        <taxon>Bacillati</taxon>
        <taxon>Bacillota</taxon>
        <taxon>Bacilli</taxon>
        <taxon>Bacillales</taxon>
        <taxon>Thermoactinomycetaceae</taxon>
        <taxon>Planifilum</taxon>
    </lineage>
</organism>
<reference evidence="2 3" key="1">
    <citation type="submission" date="2016-10" db="EMBL/GenBank/DDBJ databases">
        <authorList>
            <person name="de Groot N.N."/>
        </authorList>
    </citation>
    <scope>NUCLEOTIDE SEQUENCE [LARGE SCALE GENOMIC DNA]</scope>
    <source>
        <strain evidence="2 3">DSM 44945</strain>
    </source>
</reference>
<evidence type="ECO:0000313" key="3">
    <source>
        <dbReference type="Proteomes" id="UP000198661"/>
    </source>
</evidence>
<keyword evidence="1" id="KW-1133">Transmembrane helix</keyword>
<feature type="transmembrane region" description="Helical" evidence="1">
    <location>
        <begin position="37"/>
        <end position="56"/>
    </location>
</feature>
<dbReference type="RefSeq" id="WP_177199050.1">
    <property type="nucleotide sequence ID" value="NZ_FOOK01000011.1"/>
</dbReference>
<dbReference type="Proteomes" id="UP000198661">
    <property type="component" value="Unassembled WGS sequence"/>
</dbReference>
<feature type="transmembrane region" description="Helical" evidence="1">
    <location>
        <begin position="62"/>
        <end position="81"/>
    </location>
</feature>
<dbReference type="InterPro" id="IPR025618">
    <property type="entry name" value="YtpI"/>
</dbReference>
<dbReference type="Pfam" id="PF14007">
    <property type="entry name" value="YtpI"/>
    <property type="match status" value="1"/>
</dbReference>
<sequence length="96" mass="11042">MISLILFVTVILAAFFFFTNSYASRKTEGIKRKLHQAKTNVSMGVLFVAIGAFQLLLPVQHWFRALLIAFIFAVGLINLFYGIRNWRKFRTAAEEK</sequence>
<dbReference type="AlphaFoldDB" id="A0A1I2NBG0"/>